<dbReference type="EMBL" id="NBWU01000007">
    <property type="protein sequence ID" value="PCE62963.1"/>
    <property type="molecule type" value="Genomic_DNA"/>
</dbReference>
<proteinExistence type="predicted"/>
<accession>A0A2A4G3G1</accession>
<dbReference type="AlphaFoldDB" id="A0A2A4G3G1"/>
<keyword evidence="2" id="KW-1185">Reference proteome</keyword>
<organism evidence="1 2">
    <name type="scientific">Sediminicola luteus</name>
    <dbReference type="NCBI Taxonomy" id="319238"/>
    <lineage>
        <taxon>Bacteria</taxon>
        <taxon>Pseudomonadati</taxon>
        <taxon>Bacteroidota</taxon>
        <taxon>Flavobacteriia</taxon>
        <taxon>Flavobacteriales</taxon>
        <taxon>Flavobacteriaceae</taxon>
        <taxon>Sediminicola</taxon>
    </lineage>
</organism>
<sequence>MKDVNTLYHNDFGIAFRWKNIPEKSHMVQLVFRDTGFLLDKKRIQKFANQIHKSMGSQKSACGQCDLNRSCRSLLLETPMEHLTMAISLDELDQLNDLVQGTLFQLELDQYLDQLSLN</sequence>
<protein>
    <submittedName>
        <fullName evidence="1">Uncharacterized protein</fullName>
    </submittedName>
</protein>
<gene>
    <name evidence="1" type="ORF">B7P33_16945</name>
</gene>
<comment type="caution">
    <text evidence="1">The sequence shown here is derived from an EMBL/GenBank/DDBJ whole genome shotgun (WGS) entry which is preliminary data.</text>
</comment>
<evidence type="ECO:0000313" key="2">
    <source>
        <dbReference type="Proteomes" id="UP000219559"/>
    </source>
</evidence>
<dbReference type="OrthoDB" id="1354274at2"/>
<dbReference type="RefSeq" id="WP_097441074.1">
    <property type="nucleotide sequence ID" value="NZ_KZ300477.1"/>
</dbReference>
<evidence type="ECO:0000313" key="1">
    <source>
        <dbReference type="EMBL" id="PCE62963.1"/>
    </source>
</evidence>
<name>A0A2A4G3G1_9FLAO</name>
<dbReference type="Proteomes" id="UP000219559">
    <property type="component" value="Unassembled WGS sequence"/>
</dbReference>
<reference evidence="1 2" key="1">
    <citation type="submission" date="2017-04" db="EMBL/GenBank/DDBJ databases">
        <title>A new member of the family Flavobacteriaceae isolated from ascidians.</title>
        <authorList>
            <person name="Chen L."/>
        </authorList>
    </citation>
    <scope>NUCLEOTIDE SEQUENCE [LARGE SCALE GENOMIC DNA]</scope>
    <source>
        <strain evidence="1 2">HQA918</strain>
    </source>
</reference>